<evidence type="ECO:0000313" key="1">
    <source>
        <dbReference type="EMBL" id="VFV43309.1"/>
    </source>
</evidence>
<reference evidence="1 2" key="1">
    <citation type="submission" date="2019-01" db="EMBL/GenBank/DDBJ databases">
        <authorList>
            <person name="Alioto T."/>
            <person name="Alioto T."/>
        </authorList>
    </citation>
    <scope>NUCLEOTIDE SEQUENCE [LARGE SCALE GENOMIC DNA]</scope>
</reference>
<keyword evidence="2" id="KW-1185">Reference proteome</keyword>
<sequence length="72" mass="7786">ALINQPIVIVAFIGQAEGDIQCKLQKLEGFTGMNASQSLEVATQVFVICDQAVQRQDSQEDSEKGKLVSCCL</sequence>
<dbReference type="AlphaFoldDB" id="A0A485PH10"/>
<gene>
    <name evidence="1" type="ORF">LYPA_23C015052</name>
</gene>
<evidence type="ECO:0000313" key="2">
    <source>
        <dbReference type="Proteomes" id="UP000386466"/>
    </source>
</evidence>
<dbReference type="EMBL" id="CAAGRJ010033736">
    <property type="protein sequence ID" value="VFV43309.1"/>
    <property type="molecule type" value="Genomic_DNA"/>
</dbReference>
<dbReference type="Proteomes" id="UP000386466">
    <property type="component" value="Unassembled WGS sequence"/>
</dbReference>
<name>A0A485PH10_LYNPA</name>
<accession>A0A485PH10</accession>
<feature type="non-terminal residue" evidence="1">
    <location>
        <position position="1"/>
    </location>
</feature>
<proteinExistence type="predicted"/>
<protein>
    <submittedName>
        <fullName evidence="1">Uncharacterized protein</fullName>
    </submittedName>
</protein>
<feature type="non-terminal residue" evidence="1">
    <location>
        <position position="72"/>
    </location>
</feature>
<organism evidence="1 2">
    <name type="scientific">Lynx pardinus</name>
    <name type="common">Iberian lynx</name>
    <name type="synonym">Felis pardina</name>
    <dbReference type="NCBI Taxonomy" id="191816"/>
    <lineage>
        <taxon>Eukaryota</taxon>
        <taxon>Metazoa</taxon>
        <taxon>Chordata</taxon>
        <taxon>Craniata</taxon>
        <taxon>Vertebrata</taxon>
        <taxon>Euteleostomi</taxon>
        <taxon>Mammalia</taxon>
        <taxon>Eutheria</taxon>
        <taxon>Laurasiatheria</taxon>
        <taxon>Carnivora</taxon>
        <taxon>Feliformia</taxon>
        <taxon>Felidae</taxon>
        <taxon>Felinae</taxon>
        <taxon>Lynx</taxon>
    </lineage>
</organism>